<protein>
    <submittedName>
        <fullName evidence="2">P-loop containing nucleoside triphosphate hydrolase protein</fullName>
    </submittedName>
</protein>
<evidence type="ECO:0000313" key="3">
    <source>
        <dbReference type="Proteomes" id="UP000250043"/>
    </source>
</evidence>
<accession>A0A8E2ASA4</accession>
<evidence type="ECO:0000256" key="1">
    <source>
        <dbReference type="SAM" id="MobiDB-lite"/>
    </source>
</evidence>
<reference evidence="2 3" key="1">
    <citation type="submission" date="2016-07" db="EMBL/GenBank/DDBJ databases">
        <title>Draft genome of the white-rot fungus Obba rivulosa 3A-2.</title>
        <authorList>
            <consortium name="DOE Joint Genome Institute"/>
            <person name="Miettinen O."/>
            <person name="Riley R."/>
            <person name="Acob R."/>
            <person name="Barry K."/>
            <person name="Cullen D."/>
            <person name="De Vries R."/>
            <person name="Hainaut M."/>
            <person name="Hatakka A."/>
            <person name="Henrissat B."/>
            <person name="Hilden K."/>
            <person name="Kuo R."/>
            <person name="Labutti K."/>
            <person name="Lipzen A."/>
            <person name="Makela M.R."/>
            <person name="Sandor L."/>
            <person name="Spatafora J.W."/>
            <person name="Grigoriev I.V."/>
            <person name="Hibbett D.S."/>
        </authorList>
    </citation>
    <scope>NUCLEOTIDE SEQUENCE [LARGE SCALE GENOMIC DNA]</scope>
    <source>
        <strain evidence="2 3">3A-2</strain>
    </source>
</reference>
<dbReference type="GO" id="GO:0003690">
    <property type="term" value="F:double-stranded DNA binding"/>
    <property type="evidence" value="ECO:0007669"/>
    <property type="project" value="TreeGrafter"/>
</dbReference>
<dbReference type="OrthoDB" id="3512845at2759"/>
<evidence type="ECO:0000313" key="2">
    <source>
        <dbReference type="EMBL" id="OCH88384.1"/>
    </source>
</evidence>
<dbReference type="GO" id="GO:0046404">
    <property type="term" value="F:ATP-dependent polydeoxyribonucleotide 5'-hydroxyl-kinase activity"/>
    <property type="evidence" value="ECO:0007669"/>
    <property type="project" value="TreeGrafter"/>
</dbReference>
<dbReference type="PANTHER" id="PTHR12083:SF9">
    <property type="entry name" value="BIFUNCTIONAL POLYNUCLEOTIDE PHOSPHATASE_KINASE"/>
    <property type="match status" value="1"/>
</dbReference>
<gene>
    <name evidence="2" type="ORF">OBBRIDRAFT_795279</name>
</gene>
<dbReference type="PANTHER" id="PTHR12083">
    <property type="entry name" value="BIFUNCTIONAL POLYNUCLEOTIDE PHOSPHATASE/KINASE"/>
    <property type="match status" value="1"/>
</dbReference>
<dbReference type="Gene3D" id="3.40.50.300">
    <property type="entry name" value="P-loop containing nucleotide triphosphate hydrolases"/>
    <property type="match status" value="1"/>
</dbReference>
<name>A0A8E2ASA4_9APHY</name>
<dbReference type="GO" id="GO:0046403">
    <property type="term" value="F:polynucleotide 3'-phosphatase activity"/>
    <property type="evidence" value="ECO:0007669"/>
    <property type="project" value="TreeGrafter"/>
</dbReference>
<dbReference type="GO" id="GO:0006281">
    <property type="term" value="P:DNA repair"/>
    <property type="evidence" value="ECO:0007669"/>
    <property type="project" value="TreeGrafter"/>
</dbReference>
<dbReference type="InterPro" id="IPR027417">
    <property type="entry name" value="P-loop_NTPase"/>
</dbReference>
<sequence>MSEHAFQADHQVVLLLVGFIGSGKSTFAQALEQHFPRFRRCNQDDLGDRRRVEATARQALSQGLSVCIDRTNIDVGQRKTWINIAREFPETQVWVIVFDTPYEVCMERLRERTNHPTIRTPEHGYSILARFRNQYEPPVPWEGHSRLIKLKPSDHPSATYTAEDISAILRRLQASKLEPAPYAPIDSYFVPGNRRGGSTSSGFHGHGSPGDSRGNGYRGGSITRGHGTGRWNRRGTAPHRGRDGRPYPSARDAFTEYPASVGPPGSRYSPSYDASHRDSDAQSWRS</sequence>
<keyword evidence="2" id="KW-0378">Hydrolase</keyword>
<dbReference type="AlphaFoldDB" id="A0A8E2ASA4"/>
<keyword evidence="3" id="KW-1185">Reference proteome</keyword>
<organism evidence="2 3">
    <name type="scientific">Obba rivulosa</name>
    <dbReference type="NCBI Taxonomy" id="1052685"/>
    <lineage>
        <taxon>Eukaryota</taxon>
        <taxon>Fungi</taxon>
        <taxon>Dikarya</taxon>
        <taxon>Basidiomycota</taxon>
        <taxon>Agaricomycotina</taxon>
        <taxon>Agaricomycetes</taxon>
        <taxon>Polyporales</taxon>
        <taxon>Gelatoporiaceae</taxon>
        <taxon>Obba</taxon>
    </lineage>
</organism>
<dbReference type="EMBL" id="KV722454">
    <property type="protein sequence ID" value="OCH88384.1"/>
    <property type="molecule type" value="Genomic_DNA"/>
</dbReference>
<feature type="region of interest" description="Disordered" evidence="1">
    <location>
        <begin position="193"/>
        <end position="286"/>
    </location>
</feature>
<dbReference type="SUPFAM" id="SSF52540">
    <property type="entry name" value="P-loop containing nucleoside triphosphate hydrolases"/>
    <property type="match status" value="1"/>
</dbReference>
<dbReference type="Pfam" id="PF13671">
    <property type="entry name" value="AAA_33"/>
    <property type="match status" value="1"/>
</dbReference>
<proteinExistence type="predicted"/>
<dbReference type="Proteomes" id="UP000250043">
    <property type="component" value="Unassembled WGS sequence"/>
</dbReference>